<evidence type="ECO:0000313" key="3">
    <source>
        <dbReference type="EMBL" id="PYE85710.1"/>
    </source>
</evidence>
<dbReference type="RefSeq" id="WP_110812739.1">
    <property type="nucleotide sequence ID" value="NZ_QJTE01000001.1"/>
</dbReference>
<keyword evidence="4" id="KW-1185">Reference proteome</keyword>
<proteinExistence type="inferred from homology"/>
<dbReference type="HAMAP" id="MF_01940">
    <property type="entry name" value="RNA_CPDase"/>
    <property type="match status" value="1"/>
</dbReference>
<evidence type="ECO:0000256" key="1">
    <source>
        <dbReference type="ARBA" id="ARBA00022801"/>
    </source>
</evidence>
<organism evidence="3 4">
    <name type="scientific">Pseudoroseicyclus aestuarii</name>
    <dbReference type="NCBI Taxonomy" id="1795041"/>
    <lineage>
        <taxon>Bacteria</taxon>
        <taxon>Pseudomonadati</taxon>
        <taxon>Pseudomonadota</taxon>
        <taxon>Alphaproteobacteria</taxon>
        <taxon>Rhodobacterales</taxon>
        <taxon>Paracoccaceae</taxon>
        <taxon>Pseudoroseicyclus</taxon>
    </lineage>
</organism>
<dbReference type="Gene3D" id="3.90.1140.10">
    <property type="entry name" value="Cyclic phosphodiesterase"/>
    <property type="match status" value="1"/>
</dbReference>
<name>A0A318SUX2_9RHOB</name>
<protein>
    <recommendedName>
        <fullName evidence="2">RNA 2',3'-cyclic phosphodiesterase</fullName>
        <shortName evidence="2">RNA 2',3'-CPDase</shortName>
        <ecNumber evidence="2">3.1.4.58</ecNumber>
    </recommendedName>
</protein>
<feature type="active site" description="Proton acceptor" evidence="2">
    <location>
        <position position="118"/>
    </location>
</feature>
<comment type="catalytic activity">
    <reaction evidence="2">
        <text>a 3'-end 2',3'-cyclophospho-ribonucleotide-RNA + H2O = a 3'-end 2'-phospho-ribonucleotide-RNA + H(+)</text>
        <dbReference type="Rhea" id="RHEA:11828"/>
        <dbReference type="Rhea" id="RHEA-COMP:10464"/>
        <dbReference type="Rhea" id="RHEA-COMP:17353"/>
        <dbReference type="ChEBI" id="CHEBI:15377"/>
        <dbReference type="ChEBI" id="CHEBI:15378"/>
        <dbReference type="ChEBI" id="CHEBI:83064"/>
        <dbReference type="ChEBI" id="CHEBI:173113"/>
        <dbReference type="EC" id="3.1.4.58"/>
    </reaction>
</comment>
<dbReference type="AlphaFoldDB" id="A0A318SUX2"/>
<evidence type="ECO:0000313" key="4">
    <source>
        <dbReference type="Proteomes" id="UP000248311"/>
    </source>
</evidence>
<dbReference type="InterPro" id="IPR004175">
    <property type="entry name" value="RNA_CPDase"/>
</dbReference>
<dbReference type="SUPFAM" id="SSF55144">
    <property type="entry name" value="LigT-like"/>
    <property type="match status" value="1"/>
</dbReference>
<reference evidence="3 4" key="1">
    <citation type="submission" date="2018-06" db="EMBL/GenBank/DDBJ databases">
        <title>Genomic Encyclopedia of Type Strains, Phase III (KMG-III): the genomes of soil and plant-associated and newly described type strains.</title>
        <authorList>
            <person name="Whitman W."/>
        </authorList>
    </citation>
    <scope>NUCLEOTIDE SEQUENCE [LARGE SCALE GENOMIC DNA]</scope>
    <source>
        <strain evidence="3 4">CECT 9025</strain>
    </source>
</reference>
<gene>
    <name evidence="3" type="ORF">DFP88_101380</name>
</gene>
<feature type="short sequence motif" description="HXTX 2" evidence="2">
    <location>
        <begin position="118"/>
        <end position="121"/>
    </location>
</feature>
<dbReference type="PANTHER" id="PTHR35561:SF1">
    <property type="entry name" value="RNA 2',3'-CYCLIC PHOSPHODIESTERASE"/>
    <property type="match status" value="1"/>
</dbReference>
<dbReference type="EC" id="3.1.4.58" evidence="2"/>
<keyword evidence="3" id="KW-0436">Ligase</keyword>
<dbReference type="InterPro" id="IPR009097">
    <property type="entry name" value="Cyclic_Pdiesterase"/>
</dbReference>
<comment type="function">
    <text evidence="2">Hydrolyzes RNA 2',3'-cyclic phosphodiester to an RNA 2'-phosphomonoester.</text>
</comment>
<feature type="short sequence motif" description="HXTX 1" evidence="2">
    <location>
        <begin position="36"/>
        <end position="39"/>
    </location>
</feature>
<dbReference type="GO" id="GO:0016874">
    <property type="term" value="F:ligase activity"/>
    <property type="evidence" value="ECO:0007669"/>
    <property type="project" value="UniProtKB-KW"/>
</dbReference>
<dbReference type="GO" id="GO:0008664">
    <property type="term" value="F:RNA 2',3'-cyclic 3'-phosphodiesterase activity"/>
    <property type="evidence" value="ECO:0007669"/>
    <property type="project" value="UniProtKB-EC"/>
</dbReference>
<dbReference type="PANTHER" id="PTHR35561">
    <property type="entry name" value="RNA 2',3'-CYCLIC PHOSPHODIESTERASE"/>
    <property type="match status" value="1"/>
</dbReference>
<feature type="active site" description="Proton donor" evidence="2">
    <location>
        <position position="36"/>
    </location>
</feature>
<dbReference type="NCBIfam" id="TIGR02258">
    <property type="entry name" value="2_5_ligase"/>
    <property type="match status" value="1"/>
</dbReference>
<dbReference type="Proteomes" id="UP000248311">
    <property type="component" value="Unassembled WGS sequence"/>
</dbReference>
<dbReference type="GO" id="GO:0004113">
    <property type="term" value="F:2',3'-cyclic-nucleotide 3'-phosphodiesterase activity"/>
    <property type="evidence" value="ECO:0007669"/>
    <property type="project" value="InterPro"/>
</dbReference>
<dbReference type="EMBL" id="QJTE01000001">
    <property type="protein sequence ID" value="PYE85710.1"/>
    <property type="molecule type" value="Genomic_DNA"/>
</dbReference>
<dbReference type="OrthoDB" id="9793819at2"/>
<comment type="caution">
    <text evidence="3">The sequence shown here is derived from an EMBL/GenBank/DDBJ whole genome shotgun (WGS) entry which is preliminary data.</text>
</comment>
<dbReference type="Pfam" id="PF13563">
    <property type="entry name" value="2_5_RNA_ligase2"/>
    <property type="match status" value="1"/>
</dbReference>
<comment type="similarity">
    <text evidence="2">Belongs to the 2H phosphoesterase superfamily. ThpR family.</text>
</comment>
<keyword evidence="1 2" id="KW-0378">Hydrolase</keyword>
<evidence type="ECO:0000256" key="2">
    <source>
        <dbReference type="HAMAP-Rule" id="MF_01940"/>
    </source>
</evidence>
<sequence>MRCFIAIPLPRATRIALETVQEALPFGTPTDPEQLHLTLAFLGEQPDHAVEAAHEALEGLRFAPFQMQLRGLHAPGKRPETLWAGLADPAPVAALHEKIRAALYGADIVLERRRFRPHVTLARLGPMDPQDEARLARTLATWDGFPSPPVTVEGLALYRSTLTKAGPIHDELAFYPASPLASAPGA</sequence>
<accession>A0A318SUX2</accession>